<dbReference type="GO" id="GO:0003676">
    <property type="term" value="F:nucleic acid binding"/>
    <property type="evidence" value="ECO:0007669"/>
    <property type="project" value="InterPro"/>
</dbReference>
<dbReference type="SUPFAM" id="SSF53098">
    <property type="entry name" value="Ribonuclease H-like"/>
    <property type="match status" value="1"/>
</dbReference>
<evidence type="ECO:0000256" key="1">
    <source>
        <dbReference type="ARBA" id="ARBA00035012"/>
    </source>
</evidence>
<feature type="domain" description="Piwi" evidence="3">
    <location>
        <begin position="420"/>
        <end position="693"/>
    </location>
</feature>
<evidence type="ECO:0000256" key="2">
    <source>
        <dbReference type="ARBA" id="ARBA00035032"/>
    </source>
</evidence>
<dbReference type="AlphaFoldDB" id="A0AB38R4B2"/>
<dbReference type="InterPro" id="IPR036397">
    <property type="entry name" value="RNaseH_sf"/>
</dbReference>
<evidence type="ECO:0000259" key="3">
    <source>
        <dbReference type="PROSITE" id="PS50822"/>
    </source>
</evidence>
<dbReference type="EMBL" id="CP063414">
    <property type="protein sequence ID" value="UOE77597.1"/>
    <property type="molecule type" value="Genomic_DNA"/>
</dbReference>
<accession>A0AB38R4B2</accession>
<protein>
    <recommendedName>
        <fullName evidence="2">Protein argonaute</fullName>
    </recommendedName>
</protein>
<gene>
    <name evidence="4" type="ORF">IMI45_07265</name>
</gene>
<evidence type="ECO:0000313" key="5">
    <source>
        <dbReference type="Proteomes" id="UP001058458"/>
    </source>
</evidence>
<dbReference type="PROSITE" id="PS50822">
    <property type="entry name" value="PIWI"/>
    <property type="match status" value="1"/>
</dbReference>
<comment type="similarity">
    <text evidence="1">Belongs to the argonaute family. Long pAgo subfamily.</text>
</comment>
<dbReference type="InterPro" id="IPR003165">
    <property type="entry name" value="Piwi"/>
</dbReference>
<organism evidence="4 5">
    <name type="scientific">Parageobacillus thermoglucosidasius</name>
    <name type="common">Geobacillus thermoglucosidasius</name>
    <dbReference type="NCBI Taxonomy" id="1426"/>
    <lineage>
        <taxon>Bacteria</taxon>
        <taxon>Bacillati</taxon>
        <taxon>Bacillota</taxon>
        <taxon>Bacilli</taxon>
        <taxon>Bacillales</taxon>
        <taxon>Anoxybacillaceae</taxon>
        <taxon>Parageobacillus</taxon>
    </lineage>
</organism>
<evidence type="ECO:0000313" key="4">
    <source>
        <dbReference type="EMBL" id="UOE77597.1"/>
    </source>
</evidence>
<dbReference type="SMART" id="SM00950">
    <property type="entry name" value="Piwi"/>
    <property type="match status" value="1"/>
</dbReference>
<proteinExistence type="inferred from homology"/>
<sequence length="706" mass="82025">MKQYYFSECLANEKAHDIFIHLYVVPLSNPNEKYSFAHHIAYELSKLNSYITITAHEQYIASFEEIRQWGNYTYIEHDYRPIRCSSVTERTILEKLLKKELENRCQNDYKIDKGLFRLKREKPVKTKEISIFPAIYLSFSVKENGNIFVGFEYQHRFEYRKTLQDLMNENSPLLKQGAEVVDPFNKRSYYYTFMEIPSYTAGETSPILKESIINYYLRKNESWKLKGVHEKTPVVHVQNSDGQVFPYLPHLLKLTCSYEQLPPSIAKIVNHSIKLSPQEKMDVLYKETFRLLDYQKMITFKKENVRAVNLGYDIHMLEGLVLEFGNHYKADQIYKGLKQSGVYEPKEITVSFFVDPELNRTNRKEVGEFTKNLAAISKELGVELNVSAKPRELSPKLPRDFFKSENLSYHLKSISNMFDGTIIVIGTQQNVDRAYVTIKKEFGGKEDLMTQFVVFDSSLLTENNIFHYYNILLGIYAKSGVQPWILSSPLHSDCFIGLDVSHENGKHSSGIIQVIGKDGRIIKQKLIATAESGEKIGNSTMEEVVNESIFSYEKVYGMKPKHITFHRDGLCREDLTSLQSYLKSFQIPFDFVEVIKKPKRRMAIFSKKWFTKQGLYYSKGNTAYLCATDPKEYIGMAQPVKIVQKTNYLTIHDIVSDIYKLSFMHIHSMLKTRLPITIHYADLSSTFHNRGLIHPRSKHEEALPFV</sequence>
<dbReference type="Gene3D" id="3.30.420.10">
    <property type="entry name" value="Ribonuclease H-like superfamily/Ribonuclease H"/>
    <property type="match status" value="1"/>
</dbReference>
<dbReference type="Pfam" id="PF02171">
    <property type="entry name" value="Piwi"/>
    <property type="match status" value="1"/>
</dbReference>
<dbReference type="Gene3D" id="3.40.50.2300">
    <property type="match status" value="1"/>
</dbReference>
<reference evidence="4" key="1">
    <citation type="submission" date="2020-10" db="EMBL/GenBank/DDBJ databases">
        <authorList>
            <person name="Delgado J.A."/>
            <person name="Gonzalez J.M."/>
        </authorList>
    </citation>
    <scope>NUCLEOTIDE SEQUENCE</scope>
    <source>
        <strain evidence="4">23.6</strain>
    </source>
</reference>
<dbReference type="Proteomes" id="UP001058458">
    <property type="component" value="Chromosome"/>
</dbReference>
<dbReference type="RefSeq" id="WP_256834813.1">
    <property type="nucleotide sequence ID" value="NZ_CP063414.1"/>
</dbReference>
<dbReference type="PANTHER" id="PTHR22891">
    <property type="entry name" value="EUKARYOTIC TRANSLATION INITIATION FACTOR 2C"/>
    <property type="match status" value="1"/>
</dbReference>
<name>A0AB38R4B2_PARTM</name>
<dbReference type="InterPro" id="IPR012337">
    <property type="entry name" value="RNaseH-like_sf"/>
</dbReference>